<evidence type="ECO:0000256" key="6">
    <source>
        <dbReference type="ARBA" id="ARBA00039303"/>
    </source>
</evidence>
<evidence type="ECO:0000256" key="4">
    <source>
        <dbReference type="ARBA" id="ARBA00037467"/>
    </source>
</evidence>
<comment type="subunit">
    <text evidence="5">Heterodimer of PSME1 and PSME2, which forms a hexameric ring. PSME1 can form homoheptamers.</text>
</comment>
<feature type="region of interest" description="Disordered" evidence="11">
    <location>
        <begin position="1"/>
        <end position="89"/>
    </location>
</feature>
<evidence type="ECO:0000256" key="10">
    <source>
        <dbReference type="ARBA" id="ARBA00042192"/>
    </source>
</evidence>
<feature type="domain" description="Proteasome activator PA28 C-terminal" evidence="13">
    <location>
        <begin position="399"/>
        <end position="489"/>
    </location>
</feature>
<evidence type="ECO:0000313" key="14">
    <source>
        <dbReference type="Ensembl" id="ENSCMMP00000020050.1"/>
    </source>
</evidence>
<dbReference type="GO" id="GO:0008537">
    <property type="term" value="C:proteasome activator complex"/>
    <property type="evidence" value="ECO:0007669"/>
    <property type="project" value="InterPro"/>
</dbReference>
<comment type="similarity">
    <text evidence="1">Belongs to the PA28 family.</text>
</comment>
<evidence type="ECO:0000313" key="15">
    <source>
        <dbReference type="Proteomes" id="UP000694556"/>
    </source>
</evidence>
<evidence type="ECO:0000259" key="12">
    <source>
        <dbReference type="Pfam" id="PF02251"/>
    </source>
</evidence>
<dbReference type="FunFam" id="1.20.120.180:FF:000002">
    <property type="entry name" value="Proteasome activator complex subunit 1"/>
    <property type="match status" value="1"/>
</dbReference>
<dbReference type="GO" id="GO:0005737">
    <property type="term" value="C:cytoplasm"/>
    <property type="evidence" value="ECO:0007669"/>
    <property type="project" value="TreeGrafter"/>
</dbReference>
<name>A0A8C3CFV3_CAIMO</name>
<evidence type="ECO:0000256" key="7">
    <source>
        <dbReference type="ARBA" id="ARBA00039311"/>
    </source>
</evidence>
<dbReference type="InterPro" id="IPR036997">
    <property type="entry name" value="PA28_C_sf"/>
</dbReference>
<feature type="region of interest" description="Disordered" evidence="11">
    <location>
        <begin position="195"/>
        <end position="228"/>
    </location>
</feature>
<evidence type="ECO:0000256" key="1">
    <source>
        <dbReference type="ARBA" id="ARBA00005883"/>
    </source>
</evidence>
<dbReference type="Pfam" id="PF02251">
    <property type="entry name" value="PA28_N"/>
    <property type="match status" value="1"/>
</dbReference>
<feature type="compositionally biased region" description="Pro residues" evidence="11">
    <location>
        <begin position="79"/>
        <end position="89"/>
    </location>
</feature>
<dbReference type="InterPro" id="IPR036996">
    <property type="entry name" value="PA28_N_sf"/>
</dbReference>
<dbReference type="InterPro" id="IPR009077">
    <property type="entry name" value="Proteasome_activ_PA28"/>
</dbReference>
<feature type="compositionally biased region" description="Gly residues" evidence="11">
    <location>
        <begin position="256"/>
        <end position="274"/>
    </location>
</feature>
<protein>
    <recommendedName>
        <fullName evidence="6">Proteasome activator complex subunit 1</fullName>
    </recommendedName>
    <alternativeName>
        <fullName evidence="10">Activator of multicatalytic protease subunit 3</fullName>
    </alternativeName>
    <alternativeName>
        <fullName evidence="8">Proteasome activator 28 subunit alpha</fullName>
    </alternativeName>
    <alternativeName>
        <fullName evidence="9">Proteasome activator 28 subunit gamma</fullName>
    </alternativeName>
    <alternativeName>
        <fullName evidence="7">Proteasome activator complex subunit 3</fullName>
    </alternativeName>
</protein>
<feature type="compositionally biased region" description="Pro residues" evidence="11">
    <location>
        <begin position="25"/>
        <end position="42"/>
    </location>
</feature>
<evidence type="ECO:0000256" key="8">
    <source>
        <dbReference type="ARBA" id="ARBA00041321"/>
    </source>
</evidence>
<feature type="compositionally biased region" description="Low complexity" evidence="11">
    <location>
        <begin position="141"/>
        <end position="157"/>
    </location>
</feature>
<feature type="domain" description="Proteasome activator PA28 N-terminal" evidence="12">
    <location>
        <begin position="300"/>
        <end position="359"/>
    </location>
</feature>
<comment type="function">
    <text evidence="4">Implicated in immunoproteasome assembly and required for efficient antigen processing. The PA28 activator complex enhances the generation of class I binding peptides by altering the cleavage pattern of the proteasome.</text>
</comment>
<accession>A0A8C3CFV3</accession>
<dbReference type="PANTHER" id="PTHR10660:SF4">
    <property type="entry name" value="PROTEASOME ACTIVATOR COMPLEX SUBUNIT 3"/>
    <property type="match status" value="1"/>
</dbReference>
<dbReference type="Gene3D" id="1.20.120.180">
    <property type="entry name" value="Proteasome activator pa28, C-terminal domain"/>
    <property type="match status" value="1"/>
</dbReference>
<evidence type="ECO:0000256" key="3">
    <source>
        <dbReference type="ARBA" id="ARBA00022990"/>
    </source>
</evidence>
<feature type="compositionally biased region" description="Basic residues" evidence="11">
    <location>
        <begin position="162"/>
        <end position="178"/>
    </location>
</feature>
<sequence length="575" mass="61281">MNLLDTPSCRLSAKPSCEGGQAAPLPGPGGSPSPLLPVPPPRTSLRALLSSSCASPGRAGAAVSSGAVWGRARSHQRPRPGPGPVPVPVPVPVPPPPATGAPVAGTGELLDGEAVEDLEGSVELQRLAAALAHEAHLRGAAAAGPPPLHAAATATGLPSPPRSHRRHYSRRRKPRALHFRPFPPSTSALLLFHFRPQPTRSSPPGPGSSTTPPPPPFSSTPPNFPLSLRSTRTHLLDHVGAEPASHWLPRRAELTSGGGGGGAAVAGGGGGGGSRARPRGAARPGAGPAAMASLLKVDPEVKLKVDSFRERITSEAEDLVANFFPKKLLELDGFLKEPILNIHDLTQIHSDMNLPVPDPILLTNSHDGLDGPNMKKRKLEDREETFQGTKVFVMPNGMLKSNQQLVDIIEKVKPEIRLLIEKCNTVKMWVQLLIPRIEDGNNFGVSIQEETVAELRTVESEAASYLDQISRYYITRAKLVSKIAKYPHVVSRRGSGAPRVTCRCFLGLLGPLVPVLERRVLWETGGWMRMEKVCVREVGGFLCKRQELGVVCRGHADLGLLSRASALCRRTTAAP</sequence>
<feature type="compositionally biased region" description="Low complexity" evidence="11">
    <location>
        <begin position="43"/>
        <end position="71"/>
    </location>
</feature>
<dbReference type="Proteomes" id="UP000694556">
    <property type="component" value="Chromosome 28"/>
</dbReference>
<dbReference type="InterPro" id="IPR003186">
    <property type="entry name" value="PA28_C"/>
</dbReference>
<dbReference type="FunFam" id="1.20.5.120:FF:000001">
    <property type="entry name" value="Proteasome activator complex subunit 3"/>
    <property type="match status" value="1"/>
</dbReference>
<reference evidence="14" key="1">
    <citation type="submission" date="2018-09" db="EMBL/GenBank/DDBJ databases">
        <title>Common duck and Muscovy duck high density SNP chip.</title>
        <authorList>
            <person name="Vignal A."/>
            <person name="Thebault N."/>
            <person name="Warren W.C."/>
        </authorList>
    </citation>
    <scope>NUCLEOTIDE SEQUENCE [LARGE SCALE GENOMIC DNA]</scope>
</reference>
<evidence type="ECO:0000256" key="9">
    <source>
        <dbReference type="ARBA" id="ARBA00041718"/>
    </source>
</evidence>
<dbReference type="Ensembl" id="ENSCMMT00000022010.1">
    <property type="protein sequence ID" value="ENSCMMP00000020050.1"/>
    <property type="gene ID" value="ENSCMMG00000012618.1"/>
</dbReference>
<dbReference type="InterPro" id="IPR036252">
    <property type="entry name" value="Proteasome_activ_sf"/>
</dbReference>
<evidence type="ECO:0000256" key="2">
    <source>
        <dbReference type="ARBA" id="ARBA00022942"/>
    </source>
</evidence>
<evidence type="ECO:0000256" key="5">
    <source>
        <dbReference type="ARBA" id="ARBA00038650"/>
    </source>
</evidence>
<dbReference type="SUPFAM" id="SSF47216">
    <property type="entry name" value="Proteasome activator"/>
    <property type="match status" value="1"/>
</dbReference>
<keyword evidence="3" id="KW-0007">Acetylation</keyword>
<evidence type="ECO:0000259" key="13">
    <source>
        <dbReference type="Pfam" id="PF02252"/>
    </source>
</evidence>
<keyword evidence="15" id="KW-1185">Reference proteome</keyword>
<dbReference type="GO" id="GO:0005654">
    <property type="term" value="C:nucleoplasm"/>
    <property type="evidence" value="ECO:0007669"/>
    <property type="project" value="TreeGrafter"/>
</dbReference>
<feature type="region of interest" description="Disordered" evidence="11">
    <location>
        <begin position="241"/>
        <end position="287"/>
    </location>
</feature>
<keyword evidence="2" id="KW-0647">Proteasome</keyword>
<feature type="region of interest" description="Disordered" evidence="11">
    <location>
        <begin position="141"/>
        <end position="183"/>
    </location>
</feature>
<dbReference type="Pfam" id="PF02252">
    <property type="entry name" value="PA28_C"/>
    <property type="match status" value="1"/>
</dbReference>
<reference evidence="14" key="2">
    <citation type="submission" date="2025-08" db="UniProtKB">
        <authorList>
            <consortium name="Ensembl"/>
        </authorList>
    </citation>
    <scope>IDENTIFICATION</scope>
</reference>
<evidence type="ECO:0000256" key="11">
    <source>
        <dbReference type="SAM" id="MobiDB-lite"/>
    </source>
</evidence>
<dbReference type="AlphaFoldDB" id="A0A8C3CFV3"/>
<dbReference type="GO" id="GO:2000045">
    <property type="term" value="P:regulation of G1/S transition of mitotic cell cycle"/>
    <property type="evidence" value="ECO:0007669"/>
    <property type="project" value="TreeGrafter"/>
</dbReference>
<dbReference type="Gene3D" id="1.20.5.120">
    <property type="entry name" value="Proteasome activator pa28, N-terminal domain"/>
    <property type="match status" value="1"/>
</dbReference>
<dbReference type="GO" id="GO:0061136">
    <property type="term" value="P:regulation of proteasomal protein catabolic process"/>
    <property type="evidence" value="ECO:0007669"/>
    <property type="project" value="TreeGrafter"/>
</dbReference>
<dbReference type="InterPro" id="IPR003185">
    <property type="entry name" value="Proteasome_activ_PA28_N"/>
</dbReference>
<reference evidence="14" key="3">
    <citation type="submission" date="2025-09" db="UniProtKB">
        <authorList>
            <consortium name="Ensembl"/>
        </authorList>
    </citation>
    <scope>IDENTIFICATION</scope>
</reference>
<organism evidence="14 15">
    <name type="scientific">Cairina moschata</name>
    <name type="common">Muscovy duck</name>
    <dbReference type="NCBI Taxonomy" id="8855"/>
    <lineage>
        <taxon>Eukaryota</taxon>
        <taxon>Metazoa</taxon>
        <taxon>Chordata</taxon>
        <taxon>Craniata</taxon>
        <taxon>Vertebrata</taxon>
        <taxon>Euteleostomi</taxon>
        <taxon>Archelosauria</taxon>
        <taxon>Archosauria</taxon>
        <taxon>Dinosauria</taxon>
        <taxon>Saurischia</taxon>
        <taxon>Theropoda</taxon>
        <taxon>Coelurosauria</taxon>
        <taxon>Aves</taxon>
        <taxon>Neognathae</taxon>
        <taxon>Galloanserae</taxon>
        <taxon>Anseriformes</taxon>
        <taxon>Anatidae</taxon>
        <taxon>Anatinae</taxon>
        <taxon>Cairina</taxon>
    </lineage>
</organism>
<dbReference type="GO" id="GO:0061133">
    <property type="term" value="F:endopeptidase activator activity"/>
    <property type="evidence" value="ECO:0007669"/>
    <property type="project" value="TreeGrafter"/>
</dbReference>
<feature type="compositionally biased region" description="Pro residues" evidence="11">
    <location>
        <begin position="201"/>
        <end position="224"/>
    </location>
</feature>
<proteinExistence type="inferred from homology"/>
<dbReference type="PANTHER" id="PTHR10660">
    <property type="entry name" value="PROTEASOME REGULATOR PA28"/>
    <property type="match status" value="1"/>
</dbReference>